<evidence type="ECO:0000256" key="5">
    <source>
        <dbReference type="ARBA" id="ARBA00022692"/>
    </source>
</evidence>
<evidence type="ECO:0000313" key="14">
    <source>
        <dbReference type="EMBL" id="NXU57424.1"/>
    </source>
</evidence>
<feature type="transmembrane region" description="Helical" evidence="13">
    <location>
        <begin position="267"/>
        <end position="290"/>
    </location>
</feature>
<evidence type="ECO:0000256" key="4">
    <source>
        <dbReference type="ARBA" id="ARBA00022606"/>
    </source>
</evidence>
<evidence type="ECO:0000256" key="11">
    <source>
        <dbReference type="RuleBase" id="RU004423"/>
    </source>
</evidence>
<organism evidence="14 15">
    <name type="scientific">Turnix velox</name>
    <name type="common">Little buttonquail</name>
    <dbReference type="NCBI Taxonomy" id="2529409"/>
    <lineage>
        <taxon>Eukaryota</taxon>
        <taxon>Metazoa</taxon>
        <taxon>Chordata</taxon>
        <taxon>Craniata</taxon>
        <taxon>Vertebrata</taxon>
        <taxon>Euteleostomi</taxon>
        <taxon>Archelosauria</taxon>
        <taxon>Archosauria</taxon>
        <taxon>Dinosauria</taxon>
        <taxon>Saurischia</taxon>
        <taxon>Theropoda</taxon>
        <taxon>Coelurosauria</taxon>
        <taxon>Aves</taxon>
        <taxon>Neognathae</taxon>
        <taxon>Neoaves</taxon>
        <taxon>Charadriiformes</taxon>
        <taxon>Turnicidae</taxon>
        <taxon>Turnix</taxon>
    </lineage>
</organism>
<evidence type="ECO:0000256" key="7">
    <source>
        <dbReference type="ARBA" id="ARBA00023040"/>
    </source>
</evidence>
<evidence type="ECO:0000256" key="12">
    <source>
        <dbReference type="RuleBase" id="RU004424"/>
    </source>
</evidence>
<evidence type="ECO:0000256" key="13">
    <source>
        <dbReference type="SAM" id="Phobius"/>
    </source>
</evidence>
<dbReference type="Proteomes" id="UP000582182">
    <property type="component" value="Unassembled WGS sequence"/>
</dbReference>
<evidence type="ECO:0000256" key="3">
    <source>
        <dbReference type="ARBA" id="ARBA00022480"/>
    </source>
</evidence>
<comment type="caution">
    <text evidence="14">The sequence shown here is derived from an EMBL/GenBank/DDBJ whole genome shotgun (WGS) entry which is preliminary data.</text>
</comment>
<reference evidence="14 15" key="1">
    <citation type="submission" date="2019-09" db="EMBL/GenBank/DDBJ databases">
        <title>Bird 10,000 Genomes (B10K) Project - Family phase.</title>
        <authorList>
            <person name="Zhang G."/>
        </authorList>
    </citation>
    <scope>NUCLEOTIDE SEQUENCE [LARGE SCALE GENOMIC DNA]</scope>
    <source>
        <strain evidence="14">B10K-DU-029-46</strain>
    </source>
</reference>
<evidence type="ECO:0000313" key="15">
    <source>
        <dbReference type="Proteomes" id="UP000582182"/>
    </source>
</evidence>
<protein>
    <recommendedName>
        <fullName evidence="12">Taste receptor type 2</fullName>
    </recommendedName>
</protein>
<dbReference type="CDD" id="cd13950">
    <property type="entry name" value="7tm_TAS2R"/>
    <property type="match status" value="1"/>
</dbReference>
<accession>A0A7L3LTJ2</accession>
<dbReference type="SUPFAM" id="SSF81321">
    <property type="entry name" value="Family A G protein-coupled receptor-like"/>
    <property type="match status" value="1"/>
</dbReference>
<comment type="subcellular location">
    <subcellularLocation>
        <location evidence="1 12">Membrane</location>
        <topology evidence="1 12">Multi-pass membrane protein</topology>
    </subcellularLocation>
</comment>
<keyword evidence="9 12" id="KW-0675">Receptor</keyword>
<evidence type="ECO:0000256" key="6">
    <source>
        <dbReference type="ARBA" id="ARBA00022989"/>
    </source>
</evidence>
<dbReference type="GO" id="GO:0016020">
    <property type="term" value="C:membrane"/>
    <property type="evidence" value="ECO:0007669"/>
    <property type="project" value="UniProtKB-SubCell"/>
</dbReference>
<evidence type="ECO:0000256" key="2">
    <source>
        <dbReference type="ARBA" id="ARBA00007376"/>
    </source>
</evidence>
<sequence>YSQEINVTSYDATIIFIISYQTLTGMVINAFIASVLCITWVKKKNLNANEKILLFLGCCRFWYLCITWVYFFIAIIYSRYLFIRPVPHLFSAIHSFLTFCNLWVSALLCIFYCIKIANFRHSCFIYLKGRIDRIVPWLLLGSVLLSLVLSIPIYYFTDEAHCDQINSTTQGNFWKLSIEMDAHYYPVVFVNGFVYVTAFMAVLTSALLLLFSLWRHKHKMQTNSGKNFNMDAHIKAMKSILSFFFFYSINFVCLILTLVYAMKKVTLVDMLILAFRYAFSTVHSLVLIFSNPKLEKALQRTLSWVKCKVCMK</sequence>
<gene>
    <name evidence="14" type="primary">Tas2r9</name>
    <name evidence="14" type="ORF">TURVEL_R01948</name>
</gene>
<keyword evidence="8 12" id="KW-0472">Membrane</keyword>
<proteinExistence type="inferred from homology"/>
<dbReference type="FunFam" id="1.20.1070.10:FF:000055">
    <property type="entry name" value="Taste receptor type 2"/>
    <property type="match status" value="1"/>
</dbReference>
<dbReference type="PANTHER" id="PTHR11394">
    <property type="entry name" value="TASTE RECEPTOR TYPE 2"/>
    <property type="match status" value="1"/>
</dbReference>
<dbReference type="Pfam" id="PF05296">
    <property type="entry name" value="TAS2R"/>
    <property type="match status" value="1"/>
</dbReference>
<dbReference type="Gene3D" id="1.20.1070.10">
    <property type="entry name" value="Rhodopsin 7-helix transmembrane proteins"/>
    <property type="match status" value="1"/>
</dbReference>
<evidence type="ECO:0000256" key="8">
    <source>
        <dbReference type="ARBA" id="ARBA00023136"/>
    </source>
</evidence>
<dbReference type="AlphaFoldDB" id="A0A7L3LTJ2"/>
<keyword evidence="3 12" id="KW-0919">Taste</keyword>
<evidence type="ECO:0000256" key="10">
    <source>
        <dbReference type="ARBA" id="ARBA00023224"/>
    </source>
</evidence>
<feature type="transmembrane region" description="Helical" evidence="13">
    <location>
        <begin position="53"/>
        <end position="77"/>
    </location>
</feature>
<dbReference type="OrthoDB" id="8876749at2759"/>
<feature type="transmembrane region" description="Helical" evidence="13">
    <location>
        <begin position="12"/>
        <end position="41"/>
    </location>
</feature>
<dbReference type="GO" id="GO:0033038">
    <property type="term" value="F:bitter taste receptor activity"/>
    <property type="evidence" value="ECO:0007669"/>
    <property type="project" value="InterPro"/>
</dbReference>
<keyword evidence="4 12" id="KW-0716">Sensory transduction</keyword>
<evidence type="ECO:0000256" key="1">
    <source>
        <dbReference type="ARBA" id="ARBA00004141"/>
    </source>
</evidence>
<feature type="transmembrane region" description="Helical" evidence="13">
    <location>
        <begin position="89"/>
        <end position="114"/>
    </location>
</feature>
<keyword evidence="6 13" id="KW-1133">Transmembrane helix</keyword>
<comment type="similarity">
    <text evidence="2 11">Belongs to the G-protein coupled receptor T2R family.</text>
</comment>
<feature type="non-terminal residue" evidence="14">
    <location>
        <position position="312"/>
    </location>
</feature>
<feature type="transmembrane region" description="Helical" evidence="13">
    <location>
        <begin position="240"/>
        <end position="261"/>
    </location>
</feature>
<name>A0A7L3LTJ2_9CHAR</name>
<keyword evidence="7 12" id="KW-0297">G-protein coupled receptor</keyword>
<dbReference type="PANTHER" id="PTHR11394:SF47">
    <property type="entry name" value="TASTE RECEPTOR TYPE 2 MEMBER 40"/>
    <property type="match status" value="1"/>
</dbReference>
<dbReference type="GO" id="GO:0004930">
    <property type="term" value="F:G protein-coupled receptor activity"/>
    <property type="evidence" value="ECO:0007669"/>
    <property type="project" value="UniProtKB-KW"/>
</dbReference>
<keyword evidence="10 12" id="KW-0807">Transducer</keyword>
<keyword evidence="15" id="KW-1185">Reference proteome</keyword>
<feature type="transmembrane region" description="Helical" evidence="13">
    <location>
        <begin position="134"/>
        <end position="156"/>
    </location>
</feature>
<feature type="non-terminal residue" evidence="14">
    <location>
        <position position="1"/>
    </location>
</feature>
<dbReference type="InterPro" id="IPR007960">
    <property type="entry name" value="TAS2R"/>
</dbReference>
<keyword evidence="5 12" id="KW-0812">Transmembrane</keyword>
<feature type="transmembrane region" description="Helical" evidence="13">
    <location>
        <begin position="193"/>
        <end position="214"/>
    </location>
</feature>
<dbReference type="EMBL" id="VZTY01029249">
    <property type="protein sequence ID" value="NXU57424.1"/>
    <property type="molecule type" value="Genomic_DNA"/>
</dbReference>
<evidence type="ECO:0000256" key="9">
    <source>
        <dbReference type="ARBA" id="ARBA00023170"/>
    </source>
</evidence>